<proteinExistence type="predicted"/>
<protein>
    <submittedName>
        <fullName evidence="1">Uncharacterized protein</fullName>
    </submittedName>
</protein>
<gene>
    <name evidence="1" type="ORF">MILVUS5_LOCUS10254</name>
</gene>
<accession>A0ACB0J5W6</accession>
<evidence type="ECO:0000313" key="2">
    <source>
        <dbReference type="Proteomes" id="UP001177021"/>
    </source>
</evidence>
<organism evidence="1 2">
    <name type="scientific">Trifolium pratense</name>
    <name type="common">Red clover</name>
    <dbReference type="NCBI Taxonomy" id="57577"/>
    <lineage>
        <taxon>Eukaryota</taxon>
        <taxon>Viridiplantae</taxon>
        <taxon>Streptophyta</taxon>
        <taxon>Embryophyta</taxon>
        <taxon>Tracheophyta</taxon>
        <taxon>Spermatophyta</taxon>
        <taxon>Magnoliopsida</taxon>
        <taxon>eudicotyledons</taxon>
        <taxon>Gunneridae</taxon>
        <taxon>Pentapetalae</taxon>
        <taxon>rosids</taxon>
        <taxon>fabids</taxon>
        <taxon>Fabales</taxon>
        <taxon>Fabaceae</taxon>
        <taxon>Papilionoideae</taxon>
        <taxon>50 kb inversion clade</taxon>
        <taxon>NPAAA clade</taxon>
        <taxon>Hologalegina</taxon>
        <taxon>IRL clade</taxon>
        <taxon>Trifolieae</taxon>
        <taxon>Trifolium</taxon>
    </lineage>
</organism>
<name>A0ACB0J5W6_TRIPR</name>
<dbReference type="EMBL" id="CASHSV030000024">
    <property type="protein sequence ID" value="CAJ2640398.1"/>
    <property type="molecule type" value="Genomic_DNA"/>
</dbReference>
<comment type="caution">
    <text evidence="1">The sequence shown here is derived from an EMBL/GenBank/DDBJ whole genome shotgun (WGS) entry which is preliminary data.</text>
</comment>
<dbReference type="Proteomes" id="UP001177021">
    <property type="component" value="Unassembled WGS sequence"/>
</dbReference>
<reference evidence="1" key="1">
    <citation type="submission" date="2023-10" db="EMBL/GenBank/DDBJ databases">
        <authorList>
            <person name="Rodriguez Cubillos JULIANA M."/>
            <person name="De Vega J."/>
        </authorList>
    </citation>
    <scope>NUCLEOTIDE SEQUENCE</scope>
</reference>
<keyword evidence="2" id="KW-1185">Reference proteome</keyword>
<sequence length="1336" mass="152102">MAENKEFGFPIPKYDGHYDHWSMLMKNLLESKEFWEIVETGVPVLAAGATAEEQRIAKEAKLKDLKAKNYLFQSIDRTIIETILDKSSSKAIWDSMKQKFEGSTKVKRAQLQALRGEFEILRMKEDESVNDYFGRTLSIVNKMKIQGEVMEQRTVVEKILRSMTSKFNYVVCAIEEASNVETLTIDELQGSLIVHEQKMKPAKEEDQALKVNYADRNSGRGRGRGAKTSQGRGKRINKESIECYKCHKLGHFQYECQSGEGGYANYAEFDDSEEVLLMAYDEDSSNSNSKLWFIDSGCSNHMSGVKAWFHDLDDSFRETVRLGDDSKMNVMGRGNVKLQLNGIVQVITGVYYIPKLKNNLLSLGQLQEKNLAFVIRDNWCKVYHQDKGMIMSSQMASNKLFPIIAEAKLACLQAKSDDVSQIWHCRYGHLNIKGIQHLQQKNMVIGLPRIEDSKHVCADCLKGKQHRESIPKSSNWKASKRLELIHSDICGPITPASNSNKRYVLTFIDDFSRKTWAYYLVDKSSAFENFKRFKCMVEKESGEIICCLRTDRGGEFNSDEFKEFCELNGIKRQLTAAYTPQQNGIAERKNRTIMEMVRCMLAGKNVPKEFWPEAVNWSIHLINRSPTAAVENMTPEEVWSSIKPSVKYFKIFGCIAYVHVPEAQRKKLDDKSIKCVFFGMSEESKAYRLYNPTTKKIIISRDVKFDEKAKWKWDSTQTSQRLVEISDEEAENVNAGIENAANSDAADTDEDVHSQVSTPPNSPDTHSPVIDHIGTSTSNLNNQGRNRRPPPWHADYDTTMTEEETGEEDSMNLMTVTPCLSNDPATYEEAVKSSTWKAAMDKEIEAIERNGTWKLTDLPRSAKVIGVKWIYKTKLNERGEIEKYKARLVAKGYAQRYGTDYKEVFAPVARWDTIRSLLAIAASRGWDVFQLDVKSAFLHGELKETVYVEQPAGYVKAGREKQVYKLHKALYGLKQAPRAWYSKIEAYFIKEGFVKSSHEHTLFVKEHGNVWLIISLYVDDLIFTGNDNNALSQFKESMMTTFDMTDLGKMRHFLGIEVIQDDQGIFIGQQRYAKEILEKFNMDKSNAVCSPVVTGTKLSKHDEGEEVNPTQFKQIVGSLMYLTATRPDIMFAVNLIARFMEHPVESHMVVAKRILRYIRGTLELGIRYKKEKQEAKLLAYTDSDYGGDTEDRKSTSGYVFKIGSGAVSWSSKKQPVVTLSTTEAEFIAAAHCVCQGIWLQRILVNMGFELKKCLTVHCDNSSTIKLSKNPVLHGRSKHIDIRFHFLRNLCCDGKVELVHCASQDQVADIMTKALKLEAFEKLRSMLGVQMNPLSQS</sequence>
<evidence type="ECO:0000313" key="1">
    <source>
        <dbReference type="EMBL" id="CAJ2640398.1"/>
    </source>
</evidence>